<comment type="caution">
    <text evidence="5">The sequence shown here is derived from an EMBL/GenBank/DDBJ whole genome shotgun (WGS) entry which is preliminary data.</text>
</comment>
<keyword evidence="2" id="KW-0560">Oxidoreductase</keyword>
<proteinExistence type="inferred from homology"/>
<dbReference type="RefSeq" id="WP_073445521.1">
    <property type="nucleotide sequence ID" value="NZ_FRBK01000009.1"/>
</dbReference>
<dbReference type="Gene3D" id="2.30.110.10">
    <property type="entry name" value="Electron Transport, Fmn-binding Protein, Chain A"/>
    <property type="match status" value="1"/>
</dbReference>
<evidence type="ECO:0000313" key="5">
    <source>
        <dbReference type="EMBL" id="SHM18983.1"/>
    </source>
</evidence>
<dbReference type="SMART" id="SM00903">
    <property type="entry name" value="Flavin_Reduct"/>
    <property type="match status" value="1"/>
</dbReference>
<reference evidence="6" key="1">
    <citation type="submission" date="2016-11" db="EMBL/GenBank/DDBJ databases">
        <authorList>
            <person name="Jaros S."/>
            <person name="Januszkiewicz K."/>
            <person name="Wedrychowicz H."/>
        </authorList>
    </citation>
    <scope>NUCLEOTIDE SEQUENCE [LARGE SCALE GENOMIC DNA]</scope>
    <source>
        <strain evidence="6">CGMCC 4.3555</strain>
    </source>
</reference>
<dbReference type="InterPro" id="IPR002563">
    <property type="entry name" value="Flavin_Rdtase-like_dom"/>
</dbReference>
<sequence length="205" mass="21313">MPTYTPPTTPPAPTTRFDDAAMRDALSRFCTGVAVITAVQPDGRPTGMAVQSFSSVSLDPPLVCFCPARTSTTWPKISAAGRFAVNVLAADQEELCRQFAVTGGDKFTGVDWRSGVNGAPLLTAALATLECELADVLPGGDHLIAVGRVTALTPAERLRENGPLLYFRRAYGRLGPSSPAASAASASAISSRSASIASARSRSEA</sequence>
<dbReference type="GO" id="GO:0042602">
    <property type="term" value="F:riboflavin reductase (NADPH) activity"/>
    <property type="evidence" value="ECO:0007669"/>
    <property type="project" value="TreeGrafter"/>
</dbReference>
<organism evidence="5 6">
    <name type="scientific">Streptomyces yunnanensis</name>
    <dbReference type="NCBI Taxonomy" id="156453"/>
    <lineage>
        <taxon>Bacteria</taxon>
        <taxon>Bacillati</taxon>
        <taxon>Actinomycetota</taxon>
        <taxon>Actinomycetes</taxon>
        <taxon>Kitasatosporales</taxon>
        <taxon>Streptomycetaceae</taxon>
        <taxon>Streptomyces</taxon>
    </lineage>
</organism>
<dbReference type="PANTHER" id="PTHR30466:SF11">
    <property type="entry name" value="FLAVIN-DEPENDENT MONOOXYGENASE, REDUCTASE SUBUNIT HSAB"/>
    <property type="match status" value="1"/>
</dbReference>
<dbReference type="EMBL" id="FRBK01000009">
    <property type="protein sequence ID" value="SHM18983.1"/>
    <property type="molecule type" value="Genomic_DNA"/>
</dbReference>
<feature type="domain" description="Flavin reductase like" evidence="4">
    <location>
        <begin position="26"/>
        <end position="173"/>
    </location>
</feature>
<comment type="similarity">
    <text evidence="1">Belongs to the non-flavoprotein flavin reductase family.</text>
</comment>
<name>A0A9X8QUC9_9ACTN</name>
<dbReference type="Proteomes" id="UP000184388">
    <property type="component" value="Unassembled WGS sequence"/>
</dbReference>
<dbReference type="SUPFAM" id="SSF50475">
    <property type="entry name" value="FMN-binding split barrel"/>
    <property type="match status" value="1"/>
</dbReference>
<dbReference type="AlphaFoldDB" id="A0A9X8QUC9"/>
<dbReference type="InterPro" id="IPR050268">
    <property type="entry name" value="NADH-dep_flavin_reductase"/>
</dbReference>
<evidence type="ECO:0000256" key="2">
    <source>
        <dbReference type="ARBA" id="ARBA00023002"/>
    </source>
</evidence>
<dbReference type="PANTHER" id="PTHR30466">
    <property type="entry name" value="FLAVIN REDUCTASE"/>
    <property type="match status" value="1"/>
</dbReference>
<feature type="region of interest" description="Disordered" evidence="3">
    <location>
        <begin position="176"/>
        <end position="205"/>
    </location>
</feature>
<evidence type="ECO:0000256" key="1">
    <source>
        <dbReference type="ARBA" id="ARBA00008898"/>
    </source>
</evidence>
<accession>A0A9X8QUC9</accession>
<dbReference type="GO" id="GO:0010181">
    <property type="term" value="F:FMN binding"/>
    <property type="evidence" value="ECO:0007669"/>
    <property type="project" value="InterPro"/>
</dbReference>
<evidence type="ECO:0000256" key="3">
    <source>
        <dbReference type="SAM" id="MobiDB-lite"/>
    </source>
</evidence>
<dbReference type="Pfam" id="PF01613">
    <property type="entry name" value="Flavin_Reduct"/>
    <property type="match status" value="1"/>
</dbReference>
<dbReference type="InterPro" id="IPR012349">
    <property type="entry name" value="Split_barrel_FMN-bd"/>
</dbReference>
<evidence type="ECO:0000259" key="4">
    <source>
        <dbReference type="SMART" id="SM00903"/>
    </source>
</evidence>
<protein>
    <submittedName>
        <fullName evidence="5">NADH-FMN oxidoreductase RutF, flavin reductase (DIM6/NTAB) family</fullName>
    </submittedName>
</protein>
<evidence type="ECO:0000313" key="6">
    <source>
        <dbReference type="Proteomes" id="UP000184388"/>
    </source>
</evidence>
<gene>
    <name evidence="5" type="ORF">SAMN05216268_10960</name>
</gene>